<feature type="binding site" evidence="2">
    <location>
        <begin position="124"/>
        <end position="127"/>
    </location>
    <ligand>
        <name>glutathione</name>
        <dbReference type="ChEBI" id="CHEBI:57925"/>
    </ligand>
</feature>
<dbReference type="SFLD" id="SFLDG01148">
    <property type="entry name" value="Xi_(cytGST)"/>
    <property type="match status" value="1"/>
</dbReference>
<evidence type="ECO:0000256" key="2">
    <source>
        <dbReference type="PIRSR" id="PIRSR015753-2"/>
    </source>
</evidence>
<dbReference type="InterPro" id="IPR047047">
    <property type="entry name" value="GST_Omega-like_C"/>
</dbReference>
<evidence type="ECO:0000313" key="5">
    <source>
        <dbReference type="EMBL" id="AOX03550.1"/>
    </source>
</evidence>
<dbReference type="AlphaFoldDB" id="A0A1D8U0X8"/>
<dbReference type="PROSITE" id="PS50405">
    <property type="entry name" value="GST_CTER"/>
    <property type="match status" value="1"/>
</dbReference>
<dbReference type="InterPro" id="IPR040079">
    <property type="entry name" value="Glutathione_S-Trfase"/>
</dbReference>
<dbReference type="PIRSF" id="PIRSF015753">
    <property type="entry name" value="GST"/>
    <property type="match status" value="1"/>
</dbReference>
<dbReference type="PANTHER" id="PTHR32419:SF6">
    <property type="entry name" value="GLUTATHIONE S-TRANSFERASE OMEGA-LIKE 1-RELATED"/>
    <property type="match status" value="1"/>
</dbReference>
<proteinExistence type="predicted"/>
<dbReference type="InterPro" id="IPR036282">
    <property type="entry name" value="Glutathione-S-Trfase_C_sf"/>
</dbReference>
<dbReference type="Gene3D" id="3.40.30.10">
    <property type="entry name" value="Glutaredoxin"/>
    <property type="match status" value="1"/>
</dbReference>
<dbReference type="GO" id="GO:0004364">
    <property type="term" value="F:glutathione transferase activity"/>
    <property type="evidence" value="ECO:0007669"/>
    <property type="project" value="InterPro"/>
</dbReference>
<dbReference type="CDD" id="cd03190">
    <property type="entry name" value="GST_C_Omega_like"/>
    <property type="match status" value="1"/>
</dbReference>
<dbReference type="InterPro" id="IPR036249">
    <property type="entry name" value="Thioredoxin-like_sf"/>
</dbReference>
<feature type="domain" description="GST C-terminal" evidence="4">
    <location>
        <begin position="155"/>
        <end position="296"/>
    </location>
</feature>
<dbReference type="InterPro" id="IPR016639">
    <property type="entry name" value="GST_Omega/GSH"/>
</dbReference>
<dbReference type="KEGG" id="mpro:BJP34_32635"/>
<dbReference type="SFLD" id="SFLDG01206">
    <property type="entry name" value="Xi.1"/>
    <property type="match status" value="1"/>
</dbReference>
<dbReference type="InterPro" id="IPR004045">
    <property type="entry name" value="Glutathione_S-Trfase_N"/>
</dbReference>
<evidence type="ECO:0000256" key="1">
    <source>
        <dbReference type="PIRSR" id="PIRSR015753-1"/>
    </source>
</evidence>
<evidence type="ECO:0000256" key="3">
    <source>
        <dbReference type="PIRSR" id="PIRSR015753-3"/>
    </source>
</evidence>
<reference evidence="6" key="1">
    <citation type="submission" date="2016-10" db="EMBL/GenBank/DDBJ databases">
        <title>Comparative genomics uncovers the prolific and rare metabolic potential of the cyanobacterial genus Moorea.</title>
        <authorList>
            <person name="Leao T."/>
            <person name="Castelao G."/>
            <person name="Korobeynikov A."/>
            <person name="Monroe E.A."/>
            <person name="Podell S."/>
            <person name="Glukhov E."/>
            <person name="Allen E."/>
            <person name="Gerwick W.H."/>
            <person name="Gerwick L."/>
        </authorList>
    </citation>
    <scope>NUCLEOTIDE SEQUENCE [LARGE SCALE GENOMIC DNA]</scope>
    <source>
        <strain evidence="6">PAL-8-15-08-1</strain>
    </source>
</reference>
<dbReference type="InterPro" id="IPR010987">
    <property type="entry name" value="Glutathione-S-Trfase_C-like"/>
</dbReference>
<feature type="site" description="Lowers pKa of active site Cys" evidence="3">
    <location>
        <position position="247"/>
    </location>
</feature>
<sequence length="313" mass="36310">MATGMLVNGQWTNEAYQQDPQGRFMRNPTKFRNWIRADGSTDYKPASGRYHLYVSYACPWAHRTLIMRALKGLEEAITLSIVDPFMDKDGWEFSDGPGCIPDTVNGARYLREVYIKGDPNCTGRVTVPVLWDKETGTIVNNESREIIRMFDLEFDGIAQSDISFYPENLREKIDKTIDAIYQPINNGVYRAGFATTQQAYEEGITELFDALDYWEGVLGKQPYLCGDRITEADWCMFTTLLRFDSVYYFHFKCNWQRILDYPNLWNYLKDLYHQPGVEKTCNIDHIKDHYYKSHPFINPSGIVPKGPQINFSD</sequence>
<evidence type="ECO:0000313" key="6">
    <source>
        <dbReference type="Proteomes" id="UP000177870"/>
    </source>
</evidence>
<dbReference type="OrthoDB" id="9769158at2"/>
<dbReference type="EMBL" id="CP017599">
    <property type="protein sequence ID" value="AOX03550.1"/>
    <property type="molecule type" value="Genomic_DNA"/>
</dbReference>
<dbReference type="Pfam" id="PF13409">
    <property type="entry name" value="GST_N_2"/>
    <property type="match status" value="1"/>
</dbReference>
<dbReference type="Gene3D" id="1.20.1050.10">
    <property type="match status" value="1"/>
</dbReference>
<feature type="active site" description="Proton donor/acceptor" evidence="1">
    <location>
        <position position="189"/>
    </location>
</feature>
<protein>
    <submittedName>
        <fullName evidence="5">Glutathione-dependent reductase</fullName>
    </submittedName>
</protein>
<accession>A0A1D8U0X8</accession>
<feature type="binding site" evidence="2">
    <location>
        <position position="91"/>
    </location>
    <ligand>
        <name>glutathione</name>
        <dbReference type="ChEBI" id="CHEBI:57925"/>
    </ligand>
</feature>
<name>A0A1D8U0X8_9CYAN</name>
<feature type="active site" description="Nucleophile" evidence="1">
    <location>
        <position position="58"/>
    </location>
</feature>
<feature type="site" description="Lowers pKa of active site Cys" evidence="3">
    <location>
        <position position="290"/>
    </location>
</feature>
<dbReference type="SUPFAM" id="SSF52833">
    <property type="entry name" value="Thioredoxin-like"/>
    <property type="match status" value="1"/>
</dbReference>
<feature type="binding site" evidence="2">
    <location>
        <begin position="142"/>
        <end position="143"/>
    </location>
    <ligand>
        <name>glutathione</name>
        <dbReference type="ChEBI" id="CHEBI:57925"/>
    </ligand>
</feature>
<organism evidence="5 6">
    <name type="scientific">Moorena producens PAL-8-15-08-1</name>
    <dbReference type="NCBI Taxonomy" id="1458985"/>
    <lineage>
        <taxon>Bacteria</taxon>
        <taxon>Bacillati</taxon>
        <taxon>Cyanobacteriota</taxon>
        <taxon>Cyanophyceae</taxon>
        <taxon>Coleofasciculales</taxon>
        <taxon>Coleofasciculaceae</taxon>
        <taxon>Moorena</taxon>
    </lineage>
</organism>
<dbReference type="SUPFAM" id="SSF47616">
    <property type="entry name" value="GST C-terminal domain-like"/>
    <property type="match status" value="1"/>
</dbReference>
<dbReference type="SFLD" id="SFLDS00019">
    <property type="entry name" value="Glutathione_Transferase_(cytos"/>
    <property type="match status" value="1"/>
</dbReference>
<dbReference type="RefSeq" id="WP_070395924.1">
    <property type="nucleotide sequence ID" value="NZ_CP017599.1"/>
</dbReference>
<dbReference type="PANTHER" id="PTHR32419">
    <property type="entry name" value="GLUTATHIONYL-HYDROQUINONE REDUCTASE"/>
    <property type="match status" value="1"/>
</dbReference>
<gene>
    <name evidence="5" type="ORF">BJP34_32635</name>
</gene>
<dbReference type="Proteomes" id="UP000177870">
    <property type="component" value="Chromosome"/>
</dbReference>
<dbReference type="GO" id="GO:0005737">
    <property type="term" value="C:cytoplasm"/>
    <property type="evidence" value="ECO:0007669"/>
    <property type="project" value="TreeGrafter"/>
</dbReference>
<evidence type="ECO:0000259" key="4">
    <source>
        <dbReference type="PROSITE" id="PS50405"/>
    </source>
</evidence>
<dbReference type="Pfam" id="PF13410">
    <property type="entry name" value="GST_C_2"/>
    <property type="match status" value="1"/>
</dbReference>